<sequence>MEELANLFGVEKEAGLSNFSFPQIMAATDNLSWRNMVGHGGFGYTYKGKLPNGLDIAVKRHEISSFQGPAEFRAEIELIQNLRHKNIIRLLGYCVQQEEKIPVYEYMTNKSLACIIADESKRKFLNWSKRLKMIKGIADGLLYLHVHSQMCIVHKDIKASNILLDHEMNTKISDFGLARKLAPNVTVVIMIPFSSASGYADPEYVATGIISDKTDVYSFGIVLLEIIAGKLSRFYIQSASLGSLPDYARRHRKKLHKLMDPLLGAKKNDRAQIMQCVKIALMCVRHPVEDRPTMPEVVAMLCSI</sequence>
<protein>
    <submittedName>
        <fullName evidence="1">Uncharacterized protein</fullName>
    </submittedName>
</protein>
<evidence type="ECO:0000313" key="1">
    <source>
        <dbReference type="EnsemblPlants" id="AVESA.00010b.r2.7CG0678820.1.CDS"/>
    </source>
</evidence>
<reference evidence="1" key="2">
    <citation type="submission" date="2025-09" db="UniProtKB">
        <authorList>
            <consortium name="EnsemblPlants"/>
        </authorList>
    </citation>
    <scope>IDENTIFICATION</scope>
</reference>
<keyword evidence="2" id="KW-1185">Reference proteome</keyword>
<reference evidence="1" key="1">
    <citation type="submission" date="2021-05" db="EMBL/GenBank/DDBJ databases">
        <authorList>
            <person name="Scholz U."/>
            <person name="Mascher M."/>
            <person name="Fiebig A."/>
        </authorList>
    </citation>
    <scope>NUCLEOTIDE SEQUENCE [LARGE SCALE GENOMIC DNA]</scope>
</reference>
<accession>A0ACD5ZVT8</accession>
<dbReference type="Proteomes" id="UP001732700">
    <property type="component" value="Chromosome 7C"/>
</dbReference>
<evidence type="ECO:0000313" key="2">
    <source>
        <dbReference type="Proteomes" id="UP001732700"/>
    </source>
</evidence>
<proteinExistence type="predicted"/>
<organism evidence="1 2">
    <name type="scientific">Avena sativa</name>
    <name type="common">Oat</name>
    <dbReference type="NCBI Taxonomy" id="4498"/>
    <lineage>
        <taxon>Eukaryota</taxon>
        <taxon>Viridiplantae</taxon>
        <taxon>Streptophyta</taxon>
        <taxon>Embryophyta</taxon>
        <taxon>Tracheophyta</taxon>
        <taxon>Spermatophyta</taxon>
        <taxon>Magnoliopsida</taxon>
        <taxon>Liliopsida</taxon>
        <taxon>Poales</taxon>
        <taxon>Poaceae</taxon>
        <taxon>BOP clade</taxon>
        <taxon>Pooideae</taxon>
        <taxon>Poodae</taxon>
        <taxon>Poeae</taxon>
        <taxon>Poeae Chloroplast Group 1 (Aveneae type)</taxon>
        <taxon>Aveninae</taxon>
        <taxon>Avena</taxon>
    </lineage>
</organism>
<dbReference type="EnsemblPlants" id="AVESA.00010b.r2.7CG0678820.1">
    <property type="protein sequence ID" value="AVESA.00010b.r2.7CG0678820.1.CDS"/>
    <property type="gene ID" value="AVESA.00010b.r2.7CG0678820"/>
</dbReference>
<name>A0ACD5ZVT8_AVESA</name>